<comment type="similarity">
    <text evidence="7">Belongs to the LAMP family.</text>
</comment>
<reference evidence="11 12" key="1">
    <citation type="submission" date="2022-05" db="EMBL/GenBank/DDBJ databases">
        <authorList>
            <consortium name="Genoscope - CEA"/>
            <person name="William W."/>
        </authorList>
    </citation>
    <scope>NUCLEOTIDE SEQUENCE [LARGE SCALE GENOMIC DNA]</scope>
</reference>
<dbReference type="InterPro" id="IPR002000">
    <property type="entry name" value="Lysosome-assoc_membr_glycop"/>
</dbReference>
<dbReference type="Gene3D" id="2.40.160.110">
    <property type="match status" value="1"/>
</dbReference>
<evidence type="ECO:0000256" key="9">
    <source>
        <dbReference type="SAM" id="Phobius"/>
    </source>
</evidence>
<evidence type="ECO:0000256" key="6">
    <source>
        <dbReference type="ARBA" id="ARBA00023180"/>
    </source>
</evidence>
<comment type="caution">
    <text evidence="7">Lacks conserved residue(s) required for the propagation of feature annotation.</text>
</comment>
<dbReference type="PANTHER" id="PTHR11506:SF35">
    <property type="entry name" value="LYSOSOME-ASSOCIATED MEMBRANE GLYCOPROTEIN 5"/>
    <property type="match status" value="1"/>
</dbReference>
<evidence type="ECO:0000256" key="4">
    <source>
        <dbReference type="ARBA" id="ARBA00022989"/>
    </source>
</evidence>
<dbReference type="EMBL" id="CALNXI010000174">
    <property type="protein sequence ID" value="CAH3021247.1"/>
    <property type="molecule type" value="Genomic_DNA"/>
</dbReference>
<evidence type="ECO:0000256" key="5">
    <source>
        <dbReference type="ARBA" id="ARBA00023136"/>
    </source>
</evidence>
<evidence type="ECO:0000256" key="7">
    <source>
        <dbReference type="PROSITE-ProRule" id="PRU00740"/>
    </source>
</evidence>
<evidence type="ECO:0000256" key="3">
    <source>
        <dbReference type="ARBA" id="ARBA00022729"/>
    </source>
</evidence>
<sequence length="410" mass="44329">MVSPTPSPTSSFKSTTAPKQSNSAMLSLHSLASKSENKNQTTSALKSSHPATPSVVTSTAKASSAATRSIISPSSTIAPKPTSSPTLIPTTTPKPTTPPPTYGKFSLEENGTFCLLAEFVAAITVHYKKTNDTKSDMMTRQSIEPFIRDKISRGLHKTQTPRINGTKSTPTAYSTQGPLKPWLILAEGFWDRLIQAAAYLGCESYLNRTTRDDVSVKGDCGIGKTSSRLVLSWPKKKPLYELTMMFEELVAVSANSNKTMWEMSMIAFKATVKGNGAFLNFSGNDTYVISKYNSSKDFGKPELGSYYKCKATKRMQLGNDLGAKFKVDSSFSDLKLEPFANSTDGSFVNGTYTDCPEDKPKSSPSPSPTKSKNNDIVPIAVGCALAGLVLIVLIAYVIGRRKSHSGYEKV</sequence>
<evidence type="ECO:0000313" key="11">
    <source>
        <dbReference type="EMBL" id="CAH3021247.1"/>
    </source>
</evidence>
<comment type="subcellular location">
    <subcellularLocation>
        <location evidence="1">Cell membrane</location>
        <topology evidence="1">Single-pass type I membrane protein</topology>
    </subcellularLocation>
    <subcellularLocation>
        <location evidence="7">Membrane</location>
        <topology evidence="7">Single-pass type I membrane protein</topology>
    </subcellularLocation>
</comment>
<dbReference type="PANTHER" id="PTHR11506">
    <property type="entry name" value="LYSOSOME-ASSOCIATED MEMBRANE GLYCOPROTEIN"/>
    <property type="match status" value="1"/>
</dbReference>
<feature type="compositionally biased region" description="Low complexity" evidence="8">
    <location>
        <begin position="1"/>
        <end position="18"/>
    </location>
</feature>
<keyword evidence="4 9" id="KW-1133">Transmembrane helix</keyword>
<dbReference type="Pfam" id="PF21222">
    <property type="entry name" value="Lamp2_2nd"/>
    <property type="match status" value="1"/>
</dbReference>
<keyword evidence="5 7" id="KW-0472">Membrane</keyword>
<accession>A0ABN8LZQ9</accession>
<feature type="compositionally biased region" description="Polar residues" evidence="8">
    <location>
        <begin position="19"/>
        <end position="50"/>
    </location>
</feature>
<feature type="compositionally biased region" description="Low complexity" evidence="8">
    <location>
        <begin position="51"/>
        <end position="94"/>
    </location>
</feature>
<protein>
    <recommendedName>
        <fullName evidence="10">Lysosome-associated membrane glycoprotein 2-like transmembrane domain-containing protein</fullName>
    </recommendedName>
</protein>
<proteinExistence type="inferred from homology"/>
<feature type="region of interest" description="Disordered" evidence="8">
    <location>
        <begin position="351"/>
        <end position="371"/>
    </location>
</feature>
<dbReference type="Proteomes" id="UP001159427">
    <property type="component" value="Unassembled WGS sequence"/>
</dbReference>
<feature type="domain" description="Lysosome-associated membrane glycoprotein 2-like transmembrane" evidence="10">
    <location>
        <begin position="377"/>
        <end position="407"/>
    </location>
</feature>
<feature type="compositionally biased region" description="Low complexity" evidence="8">
    <location>
        <begin position="362"/>
        <end position="371"/>
    </location>
</feature>
<name>A0ABN8LZQ9_9CNID</name>
<organism evidence="11 12">
    <name type="scientific">Porites evermanni</name>
    <dbReference type="NCBI Taxonomy" id="104178"/>
    <lineage>
        <taxon>Eukaryota</taxon>
        <taxon>Metazoa</taxon>
        <taxon>Cnidaria</taxon>
        <taxon>Anthozoa</taxon>
        <taxon>Hexacorallia</taxon>
        <taxon>Scleractinia</taxon>
        <taxon>Fungiina</taxon>
        <taxon>Poritidae</taxon>
        <taxon>Porites</taxon>
    </lineage>
</organism>
<evidence type="ECO:0000256" key="8">
    <source>
        <dbReference type="SAM" id="MobiDB-lite"/>
    </source>
</evidence>
<dbReference type="InterPro" id="IPR048524">
    <property type="entry name" value="Lamp2-like_TM"/>
</dbReference>
<feature type="transmembrane region" description="Helical" evidence="9">
    <location>
        <begin position="376"/>
        <end position="399"/>
    </location>
</feature>
<dbReference type="CDD" id="cd12087">
    <property type="entry name" value="TM_EGFR-like"/>
    <property type="match status" value="1"/>
</dbReference>
<dbReference type="PROSITE" id="PS51407">
    <property type="entry name" value="LAMP_3"/>
    <property type="match status" value="1"/>
</dbReference>
<evidence type="ECO:0000256" key="2">
    <source>
        <dbReference type="ARBA" id="ARBA00022692"/>
    </source>
</evidence>
<feature type="region of interest" description="Disordered" evidence="8">
    <location>
        <begin position="1"/>
        <end position="98"/>
    </location>
</feature>
<evidence type="ECO:0000256" key="1">
    <source>
        <dbReference type="ARBA" id="ARBA00004251"/>
    </source>
</evidence>
<evidence type="ECO:0000313" key="12">
    <source>
        <dbReference type="Proteomes" id="UP001159427"/>
    </source>
</evidence>
<comment type="caution">
    <text evidence="11">The sequence shown here is derived from an EMBL/GenBank/DDBJ whole genome shotgun (WGS) entry which is preliminary data.</text>
</comment>
<evidence type="ECO:0000259" key="10">
    <source>
        <dbReference type="Pfam" id="PF21222"/>
    </source>
</evidence>
<keyword evidence="6" id="KW-0325">Glycoprotein</keyword>
<keyword evidence="3" id="KW-0732">Signal</keyword>
<keyword evidence="2 7" id="KW-0812">Transmembrane</keyword>
<gene>
    <name evidence="11" type="ORF">PEVE_00010480</name>
</gene>
<keyword evidence="12" id="KW-1185">Reference proteome</keyword>